<evidence type="ECO:0000256" key="10">
    <source>
        <dbReference type="SAM" id="SignalP"/>
    </source>
</evidence>
<evidence type="ECO:0000256" key="2">
    <source>
        <dbReference type="ARBA" id="ARBA00022525"/>
    </source>
</evidence>
<evidence type="ECO:0000256" key="9">
    <source>
        <dbReference type="SAM" id="Phobius"/>
    </source>
</evidence>
<feature type="transmembrane region" description="Helical" evidence="9">
    <location>
        <begin position="539"/>
        <end position="564"/>
    </location>
</feature>
<keyword evidence="4 10" id="KW-0732">Signal</keyword>
<dbReference type="FunFam" id="2.10.25.10:FF:000038">
    <property type="entry name" value="Fibrillin 2"/>
    <property type="match status" value="3"/>
</dbReference>
<dbReference type="InterPro" id="IPR000742">
    <property type="entry name" value="EGF"/>
</dbReference>
<evidence type="ECO:0000256" key="7">
    <source>
        <dbReference type="ARBA" id="ARBA00023180"/>
    </source>
</evidence>
<comment type="subcellular location">
    <subcellularLocation>
        <location evidence="1">Secreted</location>
    </subcellularLocation>
</comment>
<dbReference type="InterPro" id="IPR050751">
    <property type="entry name" value="ECM_structural_protein"/>
</dbReference>
<gene>
    <name evidence="12" type="ORF">RRG08_053669</name>
</gene>
<feature type="domain" description="EGF-like" evidence="11">
    <location>
        <begin position="404"/>
        <end position="446"/>
    </location>
</feature>
<feature type="domain" description="EGF-like" evidence="11">
    <location>
        <begin position="361"/>
        <end position="403"/>
    </location>
</feature>
<dbReference type="CDD" id="cd00054">
    <property type="entry name" value="EGF_CA"/>
    <property type="match status" value="7"/>
</dbReference>
<reference evidence="12" key="1">
    <citation type="journal article" date="2023" name="G3 (Bethesda)">
        <title>A reference genome for the long-term kleptoplast-retaining sea slug Elysia crispata morphotype clarki.</title>
        <authorList>
            <person name="Eastman K.E."/>
            <person name="Pendleton A.L."/>
            <person name="Shaikh M.A."/>
            <person name="Suttiyut T."/>
            <person name="Ogas R."/>
            <person name="Tomko P."/>
            <person name="Gavelis G."/>
            <person name="Widhalm J.R."/>
            <person name="Wisecaver J.H."/>
        </authorList>
    </citation>
    <scope>NUCLEOTIDE SEQUENCE</scope>
    <source>
        <strain evidence="12">ECLA1</strain>
    </source>
</reference>
<dbReference type="PANTHER" id="PTHR24034:SF89">
    <property type="entry name" value="COMPLEMENT COMPONENT C1Q RECEPTOR"/>
    <property type="match status" value="1"/>
</dbReference>
<dbReference type="FunFam" id="2.10.25.10:FF:000005">
    <property type="entry name" value="Fibrillin 2"/>
    <property type="match status" value="1"/>
</dbReference>
<feature type="domain" description="EGF-like" evidence="11">
    <location>
        <begin position="318"/>
        <end position="360"/>
    </location>
</feature>
<comment type="caution">
    <text evidence="12">The sequence shown here is derived from an EMBL/GenBank/DDBJ whole genome shotgun (WGS) entry which is preliminary data.</text>
</comment>
<feature type="domain" description="EGF-like" evidence="11">
    <location>
        <begin position="190"/>
        <end position="231"/>
    </location>
</feature>
<keyword evidence="9" id="KW-0812">Transmembrane</keyword>
<evidence type="ECO:0000256" key="4">
    <source>
        <dbReference type="ARBA" id="ARBA00022729"/>
    </source>
</evidence>
<keyword evidence="7" id="KW-0325">Glycoprotein</keyword>
<dbReference type="FunFam" id="2.10.25.10:FF:000014">
    <property type="entry name" value="Latent-transforming growth factor beta-binding protein 3"/>
    <property type="match status" value="1"/>
</dbReference>
<dbReference type="InterPro" id="IPR018097">
    <property type="entry name" value="EGF_Ca-bd_CS"/>
</dbReference>
<dbReference type="SMART" id="SM00181">
    <property type="entry name" value="EGF"/>
    <property type="match status" value="7"/>
</dbReference>
<dbReference type="Gene3D" id="2.10.25.10">
    <property type="entry name" value="Laminin"/>
    <property type="match status" value="7"/>
</dbReference>
<dbReference type="GO" id="GO:0005509">
    <property type="term" value="F:calcium ion binding"/>
    <property type="evidence" value="ECO:0007669"/>
    <property type="project" value="InterPro"/>
</dbReference>
<keyword evidence="5" id="KW-0677">Repeat</keyword>
<dbReference type="InterPro" id="IPR001881">
    <property type="entry name" value="EGF-like_Ca-bd_dom"/>
</dbReference>
<dbReference type="SUPFAM" id="SSF57184">
    <property type="entry name" value="Growth factor receptor domain"/>
    <property type="match status" value="2"/>
</dbReference>
<keyword evidence="9" id="KW-0472">Membrane</keyword>
<evidence type="ECO:0000256" key="8">
    <source>
        <dbReference type="PROSITE-ProRule" id="PRU00076"/>
    </source>
</evidence>
<evidence type="ECO:0000313" key="13">
    <source>
        <dbReference type="Proteomes" id="UP001283361"/>
    </source>
</evidence>
<dbReference type="InterPro" id="IPR009030">
    <property type="entry name" value="Growth_fac_rcpt_cys_sf"/>
</dbReference>
<dbReference type="InterPro" id="IPR049883">
    <property type="entry name" value="NOTCH1_EGF-like"/>
</dbReference>
<evidence type="ECO:0000256" key="6">
    <source>
        <dbReference type="ARBA" id="ARBA00023157"/>
    </source>
</evidence>
<evidence type="ECO:0000256" key="1">
    <source>
        <dbReference type="ARBA" id="ARBA00004613"/>
    </source>
</evidence>
<dbReference type="PROSITE" id="PS50026">
    <property type="entry name" value="EGF_3"/>
    <property type="match status" value="7"/>
</dbReference>
<keyword evidence="6" id="KW-1015">Disulfide bond</keyword>
<dbReference type="PROSITE" id="PS01187">
    <property type="entry name" value="EGF_CA"/>
    <property type="match status" value="2"/>
</dbReference>
<keyword evidence="2" id="KW-0964">Secreted</keyword>
<dbReference type="Proteomes" id="UP001283361">
    <property type="component" value="Unassembled WGS sequence"/>
</dbReference>
<comment type="caution">
    <text evidence="8">Lacks conserved residue(s) required for the propagation of feature annotation.</text>
</comment>
<evidence type="ECO:0000259" key="11">
    <source>
        <dbReference type="PROSITE" id="PS50026"/>
    </source>
</evidence>
<dbReference type="SMART" id="SM00179">
    <property type="entry name" value="EGF_CA"/>
    <property type="match status" value="7"/>
</dbReference>
<protein>
    <recommendedName>
        <fullName evidence="11">EGF-like domain-containing protein</fullName>
    </recommendedName>
</protein>
<dbReference type="EMBL" id="JAWDGP010003546">
    <property type="protein sequence ID" value="KAK3773284.1"/>
    <property type="molecule type" value="Genomic_DNA"/>
</dbReference>
<feature type="domain" description="EGF-like" evidence="11">
    <location>
        <begin position="447"/>
        <end position="484"/>
    </location>
</feature>
<organism evidence="12 13">
    <name type="scientific">Elysia crispata</name>
    <name type="common">lettuce slug</name>
    <dbReference type="NCBI Taxonomy" id="231223"/>
    <lineage>
        <taxon>Eukaryota</taxon>
        <taxon>Metazoa</taxon>
        <taxon>Spiralia</taxon>
        <taxon>Lophotrochozoa</taxon>
        <taxon>Mollusca</taxon>
        <taxon>Gastropoda</taxon>
        <taxon>Heterobranchia</taxon>
        <taxon>Euthyneura</taxon>
        <taxon>Panpulmonata</taxon>
        <taxon>Sacoglossa</taxon>
        <taxon>Placobranchoidea</taxon>
        <taxon>Plakobranchidae</taxon>
        <taxon>Elysia</taxon>
    </lineage>
</organism>
<name>A0AAE0ZPS6_9GAST</name>
<feature type="domain" description="EGF-like" evidence="11">
    <location>
        <begin position="275"/>
        <end position="317"/>
    </location>
</feature>
<dbReference type="Pfam" id="PF07645">
    <property type="entry name" value="EGF_CA"/>
    <property type="match status" value="7"/>
</dbReference>
<dbReference type="InterPro" id="IPR000152">
    <property type="entry name" value="EGF-type_Asp/Asn_hydroxyl_site"/>
</dbReference>
<keyword evidence="9" id="KW-1133">Transmembrane helix</keyword>
<dbReference type="PROSITE" id="PS01186">
    <property type="entry name" value="EGF_2"/>
    <property type="match status" value="5"/>
</dbReference>
<sequence length="573" mass="63386">MRNQNLIHGVACMAWKSPGLALALAVLFCGSTIQPACSQQLVLNLPHKQFLISEGKFAYSSDSIFAAACSSSGLEMGVIDTNSEYSHLQAAMLNLFQAQAYHFWLFVNFIGNDQSYPYNYWWTKEEVNATFWWPEEPNLMGHPDSISFEPNCVQKSLACRPIAMSTYGSDKPLLQDECCVYQFSGICMRDVNECLTPSSYNCTANSVCVNLPYSYTCQCLAGFEKINDECHDIDECKDPEIYPCPSNSECKNVAGSYLCLCNPGHAYDRLGHCQDINECKHQNTYPCPDNSFCENTVGNYHCPCDPGYVNNSLDLCQDIDECADSAMFNCPDHSFCKNTVGSYLCPCLRGYIVGDSGTCQDIDECTHQDTNPCPANSDCENTAGSYHCRCDPGYVNNRQRLCQDIDECADPVMFDCPDHSFCNNTVGSYLCPCLHGYIVADNGTCQDIDECLDSSPCPDNTVCTNTAGGFTCSTAQGTGLKLCTCQCPNFPENLSLPVEKSLQKIRKRLIVDTSNLSSKVRRLSSAEDRRASSVSMGTAAVALIVLALTVFTLPDVISSCLWLWRHRKNFLCK</sequence>
<dbReference type="AlphaFoldDB" id="A0AAE0ZPS6"/>
<feature type="chain" id="PRO_5042210036" description="EGF-like domain-containing protein" evidence="10">
    <location>
        <begin position="39"/>
        <end position="573"/>
    </location>
</feature>
<keyword evidence="13" id="KW-1185">Reference proteome</keyword>
<feature type="signal peptide" evidence="10">
    <location>
        <begin position="1"/>
        <end position="38"/>
    </location>
</feature>
<accession>A0AAE0ZPS6</accession>
<evidence type="ECO:0000256" key="3">
    <source>
        <dbReference type="ARBA" id="ARBA00022536"/>
    </source>
</evidence>
<dbReference type="PANTHER" id="PTHR24034">
    <property type="entry name" value="EGF-LIKE DOMAIN-CONTAINING PROTEIN"/>
    <property type="match status" value="1"/>
</dbReference>
<dbReference type="PROSITE" id="PS00010">
    <property type="entry name" value="ASX_HYDROXYL"/>
    <property type="match status" value="6"/>
</dbReference>
<keyword evidence="3 8" id="KW-0245">EGF-like domain</keyword>
<proteinExistence type="predicted"/>
<evidence type="ECO:0000256" key="5">
    <source>
        <dbReference type="ARBA" id="ARBA00022737"/>
    </source>
</evidence>
<evidence type="ECO:0000313" key="12">
    <source>
        <dbReference type="EMBL" id="KAK3773284.1"/>
    </source>
</evidence>
<dbReference type="GO" id="GO:0005576">
    <property type="term" value="C:extracellular region"/>
    <property type="evidence" value="ECO:0007669"/>
    <property type="project" value="UniProtKB-SubCell"/>
</dbReference>
<feature type="domain" description="EGF-like" evidence="11">
    <location>
        <begin position="232"/>
        <end position="274"/>
    </location>
</feature>